<name>A0A8T2VEJ1_CERRI</name>
<dbReference type="OrthoDB" id="498970at2759"/>
<feature type="compositionally biased region" description="Polar residues" evidence="1">
    <location>
        <begin position="263"/>
        <end position="280"/>
    </location>
</feature>
<dbReference type="PANTHER" id="PTHR36335:SF1">
    <property type="entry name" value="CHAPERONE DNAJ-DOMAIN SUPERFAMILY PROTEIN"/>
    <property type="match status" value="1"/>
</dbReference>
<evidence type="ECO:0008006" key="4">
    <source>
        <dbReference type="Google" id="ProtNLM"/>
    </source>
</evidence>
<accession>A0A8T2VEJ1</accession>
<sequence>MIWLETSRPQKKEFKLLSKEADFSGSIQKIMGTKQEPPEIIVIEDDESDKSETHYPVQRNNSFASDANSCGSEIFSSEQQQWQSVNGFHAGHSDFSDKSYDDCFVMRQDHQADSGPSRLSWHMHRRAPRGEKRPAMMRNKLRRSSSSSDCQIIEDADGKFRQDWEKAALKKRFGSSYVGGILRVESEGSTNATGSGARWNSYGKENGHLQRTANKVHMAEFYCSGSSSEPSSKDVDSVPVTLLDQQDSNHLFADTRSEDESDSVGNETSMADTGSNSSGDNLEYSEEEASCSNENSVPIEGSPSGRMRYEAAVHLDLNAPKDISKDNETTLHATRRLPFDGSSFLPKVVKDTGMFHFSQDPSSCPHQELSLIKQCEQAEHAQKKRKLAVECKKGVESSQRQGIEEPMENQQEEEQNNGFEEQVRGRIRLELEEVAAASVDMATLLRNLGVEVDGGVYPSVQQVDAAYRRALLHFHPDRVAALAKIDPLHRVEAEETFKLISRMKSTLHLVALY</sequence>
<dbReference type="PANTHER" id="PTHR36335">
    <property type="entry name" value="CHAPERONE DNAJ-DOMAIN SUPERFAMILY PROTEIN"/>
    <property type="match status" value="1"/>
</dbReference>
<dbReference type="EMBL" id="CM035407">
    <property type="protein sequence ID" value="KAH7444393.1"/>
    <property type="molecule type" value="Genomic_DNA"/>
</dbReference>
<comment type="caution">
    <text evidence="2">The sequence shown here is derived from an EMBL/GenBank/DDBJ whole genome shotgun (WGS) entry which is preliminary data.</text>
</comment>
<dbReference type="SUPFAM" id="SSF46565">
    <property type="entry name" value="Chaperone J-domain"/>
    <property type="match status" value="1"/>
</dbReference>
<dbReference type="InterPro" id="IPR036869">
    <property type="entry name" value="J_dom_sf"/>
</dbReference>
<evidence type="ECO:0000313" key="2">
    <source>
        <dbReference type="EMBL" id="KAH7444396.1"/>
    </source>
</evidence>
<dbReference type="EMBL" id="CM035407">
    <property type="protein sequence ID" value="KAH7444394.1"/>
    <property type="molecule type" value="Genomic_DNA"/>
</dbReference>
<feature type="compositionally biased region" description="Acidic residues" evidence="1">
    <location>
        <begin position="405"/>
        <end position="415"/>
    </location>
</feature>
<dbReference type="CDD" id="cd06257">
    <property type="entry name" value="DnaJ"/>
    <property type="match status" value="1"/>
</dbReference>
<organism evidence="2 3">
    <name type="scientific">Ceratopteris richardii</name>
    <name type="common">Triangle waterfern</name>
    <dbReference type="NCBI Taxonomy" id="49495"/>
    <lineage>
        <taxon>Eukaryota</taxon>
        <taxon>Viridiplantae</taxon>
        <taxon>Streptophyta</taxon>
        <taxon>Embryophyta</taxon>
        <taxon>Tracheophyta</taxon>
        <taxon>Polypodiopsida</taxon>
        <taxon>Polypodiidae</taxon>
        <taxon>Polypodiales</taxon>
        <taxon>Pteridineae</taxon>
        <taxon>Pteridaceae</taxon>
        <taxon>Parkerioideae</taxon>
        <taxon>Ceratopteris</taxon>
    </lineage>
</organism>
<feature type="region of interest" description="Disordered" evidence="1">
    <location>
        <begin position="395"/>
        <end position="419"/>
    </location>
</feature>
<proteinExistence type="predicted"/>
<evidence type="ECO:0000256" key="1">
    <source>
        <dbReference type="SAM" id="MobiDB-lite"/>
    </source>
</evidence>
<dbReference type="AlphaFoldDB" id="A0A8T2VEJ1"/>
<evidence type="ECO:0000313" key="3">
    <source>
        <dbReference type="Proteomes" id="UP000825935"/>
    </source>
</evidence>
<dbReference type="EMBL" id="CM035407">
    <property type="protein sequence ID" value="KAH7444396.1"/>
    <property type="molecule type" value="Genomic_DNA"/>
</dbReference>
<keyword evidence="3" id="KW-1185">Reference proteome</keyword>
<feature type="region of interest" description="Disordered" evidence="1">
    <location>
        <begin position="244"/>
        <end position="302"/>
    </location>
</feature>
<dbReference type="Proteomes" id="UP000825935">
    <property type="component" value="Chromosome 2"/>
</dbReference>
<dbReference type="InterPro" id="IPR001623">
    <property type="entry name" value="DnaJ_domain"/>
</dbReference>
<protein>
    <recommendedName>
        <fullName evidence="4">J domain-containing protein</fullName>
    </recommendedName>
</protein>
<reference evidence="2" key="1">
    <citation type="submission" date="2021-08" db="EMBL/GenBank/DDBJ databases">
        <title>WGS assembly of Ceratopteris richardii.</title>
        <authorList>
            <person name="Marchant D.B."/>
            <person name="Chen G."/>
            <person name="Jenkins J."/>
            <person name="Shu S."/>
            <person name="Leebens-Mack J."/>
            <person name="Grimwood J."/>
            <person name="Schmutz J."/>
            <person name="Soltis P."/>
            <person name="Soltis D."/>
            <person name="Chen Z.-H."/>
        </authorList>
    </citation>
    <scope>NUCLEOTIDE SEQUENCE</scope>
    <source>
        <strain evidence="2">Whitten #5841</strain>
        <tissue evidence="2">Leaf</tissue>
    </source>
</reference>
<gene>
    <name evidence="2" type="ORF">KP509_02G076800</name>
</gene>